<reference evidence="4" key="1">
    <citation type="submission" date="2020-08" db="EMBL/GenBank/DDBJ databases">
        <authorList>
            <person name="Liu C."/>
            <person name="Sun Q."/>
        </authorList>
    </citation>
    <scope>NUCLEOTIDE SEQUENCE</scope>
    <source>
        <strain evidence="4">BX16</strain>
    </source>
</reference>
<keyword evidence="1 2" id="KW-0238">DNA-binding</keyword>
<dbReference type="SUPFAM" id="SSF46689">
    <property type="entry name" value="Homeodomain-like"/>
    <property type="match status" value="1"/>
</dbReference>
<feature type="domain" description="HTH tetR-type" evidence="3">
    <location>
        <begin position="3"/>
        <end position="63"/>
    </location>
</feature>
<dbReference type="RefSeq" id="WP_177265385.1">
    <property type="nucleotide sequence ID" value="NZ_JACRWC010000051.1"/>
</dbReference>
<dbReference type="InterPro" id="IPR001647">
    <property type="entry name" value="HTH_TetR"/>
</dbReference>
<dbReference type="Pfam" id="PF00440">
    <property type="entry name" value="TetR_N"/>
    <property type="match status" value="1"/>
</dbReference>
<evidence type="ECO:0000313" key="4">
    <source>
        <dbReference type="EMBL" id="MBC5999151.1"/>
    </source>
</evidence>
<dbReference type="InterPro" id="IPR009057">
    <property type="entry name" value="Homeodomain-like_sf"/>
</dbReference>
<evidence type="ECO:0000259" key="3">
    <source>
        <dbReference type="PROSITE" id="PS50977"/>
    </source>
</evidence>
<protein>
    <submittedName>
        <fullName evidence="4">TetR/AcrR family transcriptional regulator</fullName>
    </submittedName>
</protein>
<dbReference type="AlphaFoldDB" id="A0A923NBK2"/>
<dbReference type="PANTHER" id="PTHR43479">
    <property type="entry name" value="ACREF/ENVCD OPERON REPRESSOR-RELATED"/>
    <property type="match status" value="1"/>
</dbReference>
<evidence type="ECO:0000256" key="1">
    <source>
        <dbReference type="ARBA" id="ARBA00023125"/>
    </source>
</evidence>
<dbReference type="EMBL" id="JACRWC010000051">
    <property type="protein sequence ID" value="MBC5999151.1"/>
    <property type="molecule type" value="Genomic_DNA"/>
</dbReference>
<evidence type="ECO:0000313" key="5">
    <source>
        <dbReference type="Proteomes" id="UP000644115"/>
    </source>
</evidence>
<accession>A0A923NBK2</accession>
<dbReference type="GO" id="GO:0003677">
    <property type="term" value="F:DNA binding"/>
    <property type="evidence" value="ECO:0007669"/>
    <property type="project" value="UniProtKB-UniRule"/>
</dbReference>
<dbReference type="PANTHER" id="PTHR43479:SF7">
    <property type="entry name" value="TETR-FAMILY TRANSCRIPTIONAL REGULATOR"/>
    <property type="match status" value="1"/>
</dbReference>
<comment type="caution">
    <text evidence="4">The sequence shown here is derived from an EMBL/GenBank/DDBJ whole genome shotgun (WGS) entry which is preliminary data.</text>
</comment>
<evidence type="ECO:0000256" key="2">
    <source>
        <dbReference type="PROSITE-ProRule" id="PRU00335"/>
    </source>
</evidence>
<dbReference type="Proteomes" id="UP000644115">
    <property type="component" value="Unassembled WGS sequence"/>
</dbReference>
<name>A0A923NBK2_9FIRM</name>
<dbReference type="Pfam" id="PF14278">
    <property type="entry name" value="TetR_C_8"/>
    <property type="match status" value="1"/>
</dbReference>
<dbReference type="InterPro" id="IPR039532">
    <property type="entry name" value="TetR_C_Firmicutes"/>
</dbReference>
<dbReference type="InterPro" id="IPR050624">
    <property type="entry name" value="HTH-type_Tx_Regulator"/>
</dbReference>
<dbReference type="PROSITE" id="PS50977">
    <property type="entry name" value="HTH_TETR_2"/>
    <property type="match status" value="1"/>
</dbReference>
<proteinExistence type="predicted"/>
<sequence length="187" mass="21625">MSNLTCKALAAAAVSLLEERPLDKITVRDITDRCGLTRNTFYYHFQDIYDLLGYIFREEADATLEKYSVKGDWKEVFLDILSYLKMKKRMIEHVYYSTRKEELEFYVQQVVGVYALQFIEIETAGQEVSKLVKGTVADFYRNAFVGATFQWIRDGMKATPTVMAALYDNMFRGTLQQAIDSAREVLD</sequence>
<dbReference type="Gene3D" id="1.10.357.10">
    <property type="entry name" value="Tetracycline Repressor, domain 2"/>
    <property type="match status" value="1"/>
</dbReference>
<keyword evidence="5" id="KW-1185">Reference proteome</keyword>
<gene>
    <name evidence="4" type="ORF">H8876_03945</name>
</gene>
<organism evidence="4 5">
    <name type="scientific">Lentihominibacter faecis</name>
    <dbReference type="NCBI Taxonomy" id="2764712"/>
    <lineage>
        <taxon>Bacteria</taxon>
        <taxon>Bacillati</taxon>
        <taxon>Bacillota</taxon>
        <taxon>Clostridia</taxon>
        <taxon>Peptostreptococcales</taxon>
        <taxon>Anaerovoracaceae</taxon>
        <taxon>Lentihominibacter</taxon>
    </lineage>
</organism>
<feature type="DNA-binding region" description="H-T-H motif" evidence="2">
    <location>
        <begin position="26"/>
        <end position="45"/>
    </location>
</feature>